<proteinExistence type="predicted"/>
<dbReference type="InterPro" id="IPR035709">
    <property type="entry name" value="YoaB-like"/>
</dbReference>
<accession>A0A7S0CWV5</accession>
<organism evidence="1">
    <name type="scientific">Amorphochlora amoebiformis</name>
    <dbReference type="NCBI Taxonomy" id="1561963"/>
    <lineage>
        <taxon>Eukaryota</taxon>
        <taxon>Sar</taxon>
        <taxon>Rhizaria</taxon>
        <taxon>Cercozoa</taxon>
        <taxon>Chlorarachniophyceae</taxon>
        <taxon>Amorphochlora</taxon>
    </lineage>
</organism>
<protein>
    <submittedName>
        <fullName evidence="1">Uncharacterized protein</fullName>
    </submittedName>
</protein>
<dbReference type="PANTHER" id="PTHR47328">
    <property type="match status" value="1"/>
</dbReference>
<name>A0A7S0CWV5_9EUKA</name>
<dbReference type="Gene3D" id="3.30.1330.40">
    <property type="entry name" value="RutC-like"/>
    <property type="match status" value="1"/>
</dbReference>
<reference evidence="1" key="1">
    <citation type="submission" date="2021-01" db="EMBL/GenBank/DDBJ databases">
        <authorList>
            <person name="Corre E."/>
            <person name="Pelletier E."/>
            <person name="Niang G."/>
            <person name="Scheremetjew M."/>
            <person name="Finn R."/>
            <person name="Kale V."/>
            <person name="Holt S."/>
            <person name="Cochrane G."/>
            <person name="Meng A."/>
            <person name="Brown T."/>
            <person name="Cohen L."/>
        </authorList>
    </citation>
    <scope>NUCLEOTIDE SEQUENCE</scope>
    <source>
        <strain evidence="1">CCMP2058</strain>
    </source>
</reference>
<dbReference type="CDD" id="cd06150">
    <property type="entry name" value="YjgF_YER057c_UK114_like_2"/>
    <property type="match status" value="1"/>
</dbReference>
<dbReference type="Pfam" id="PF01042">
    <property type="entry name" value="Ribonuc_L-PSP"/>
    <property type="match status" value="1"/>
</dbReference>
<dbReference type="InterPro" id="IPR035959">
    <property type="entry name" value="RutC-like_sf"/>
</dbReference>
<dbReference type="EMBL" id="HBEM01005322">
    <property type="protein sequence ID" value="CAD8435813.1"/>
    <property type="molecule type" value="Transcribed_RNA"/>
</dbReference>
<gene>
    <name evidence="1" type="ORF">LAMO00422_LOCUS3721</name>
</gene>
<dbReference type="InterPro" id="IPR006175">
    <property type="entry name" value="YjgF/YER057c/UK114"/>
</dbReference>
<dbReference type="PANTHER" id="PTHR47328:SF1">
    <property type="entry name" value="RUTC FAMILY PROTEIN YOAB"/>
    <property type="match status" value="1"/>
</dbReference>
<dbReference type="SUPFAM" id="SSF55298">
    <property type="entry name" value="YjgF-like"/>
    <property type="match status" value="1"/>
</dbReference>
<dbReference type="AlphaFoldDB" id="A0A7S0CWV5"/>
<sequence>MLARIARVSTRVLPRSSRPSTRGFSVITRLHTEHPNMSQTVVNESTNTVYLAGQVPDDYKLDAKGQTKEVLAKIDSLLAEVGSDKSKLLQAQVWVKTMDDFGAVNEIWQSWVDPDNKPVRAAVEANMAHPDILVEVLVVAAK</sequence>
<evidence type="ECO:0000313" key="1">
    <source>
        <dbReference type="EMBL" id="CAD8435813.1"/>
    </source>
</evidence>